<name>A0ABR9AF66_9BACT</name>
<reference evidence="1 2" key="1">
    <citation type="submission" date="2020-09" db="EMBL/GenBank/DDBJ databases">
        <title>Echinicola sp. CAU 1574 isolated from sand of Sido Beach.</title>
        <authorList>
            <person name="Kim W."/>
        </authorList>
    </citation>
    <scope>NUCLEOTIDE SEQUENCE [LARGE SCALE GENOMIC DNA]</scope>
    <source>
        <strain evidence="1 2">CAU 1574</strain>
    </source>
</reference>
<comment type="caution">
    <text evidence="1">The sequence shown here is derived from an EMBL/GenBank/DDBJ whole genome shotgun (WGS) entry which is preliminary data.</text>
</comment>
<sequence>MTKKTLSKLENETYVLLSRNLKNKQKRPIHSIEKLQLLDLARIINHEEQAIITHELVNYYIIREALGTPKVELGMTFLFSGKEYWAGIFQFKESMLFVYLAFNENIQKVEIIKLGDGMGAIPLLINSRPKDLFWTTFELLFEEGLWL</sequence>
<protein>
    <submittedName>
        <fullName evidence="1">Uncharacterized protein</fullName>
    </submittedName>
</protein>
<evidence type="ECO:0000313" key="1">
    <source>
        <dbReference type="EMBL" id="MBD8487327.1"/>
    </source>
</evidence>
<proteinExistence type="predicted"/>
<accession>A0ABR9AF66</accession>
<keyword evidence="2" id="KW-1185">Reference proteome</keyword>
<organism evidence="1 2">
    <name type="scientific">Echinicola arenosa</name>
    <dbReference type="NCBI Taxonomy" id="2774144"/>
    <lineage>
        <taxon>Bacteria</taxon>
        <taxon>Pseudomonadati</taxon>
        <taxon>Bacteroidota</taxon>
        <taxon>Cytophagia</taxon>
        <taxon>Cytophagales</taxon>
        <taxon>Cyclobacteriaceae</taxon>
        <taxon>Echinicola</taxon>
    </lineage>
</organism>
<dbReference type="RefSeq" id="WP_192007102.1">
    <property type="nucleotide sequence ID" value="NZ_JACYTQ010000001.1"/>
</dbReference>
<evidence type="ECO:0000313" key="2">
    <source>
        <dbReference type="Proteomes" id="UP000647133"/>
    </source>
</evidence>
<dbReference type="Proteomes" id="UP000647133">
    <property type="component" value="Unassembled WGS sequence"/>
</dbReference>
<dbReference type="EMBL" id="JACYTQ010000001">
    <property type="protein sequence ID" value="MBD8487327.1"/>
    <property type="molecule type" value="Genomic_DNA"/>
</dbReference>
<gene>
    <name evidence="1" type="ORF">IFO69_01065</name>
</gene>